<dbReference type="InterPro" id="IPR014710">
    <property type="entry name" value="RmlC-like_jellyroll"/>
</dbReference>
<keyword evidence="10" id="KW-1185">Reference proteome</keyword>
<dbReference type="STRING" id="1674920.ACR52_26885"/>
<keyword evidence="4" id="KW-0010">Activator</keyword>
<keyword evidence="2" id="KW-0805">Transcription regulation</keyword>
<evidence type="ECO:0000256" key="1">
    <source>
        <dbReference type="ARBA" id="ARBA00004496"/>
    </source>
</evidence>
<dbReference type="PROSITE" id="PS00041">
    <property type="entry name" value="HTH_ARAC_FAMILY_1"/>
    <property type="match status" value="1"/>
</dbReference>
<evidence type="ECO:0000256" key="6">
    <source>
        <dbReference type="ARBA" id="ARBA00037345"/>
    </source>
</evidence>
<dbReference type="Pfam" id="PF12833">
    <property type="entry name" value="HTH_18"/>
    <property type="match status" value="1"/>
</dbReference>
<protein>
    <submittedName>
        <fullName evidence="9">AraC family transcriptional regulator</fullName>
    </submittedName>
</protein>
<evidence type="ECO:0000259" key="8">
    <source>
        <dbReference type="PROSITE" id="PS01124"/>
    </source>
</evidence>
<dbReference type="GO" id="GO:0005737">
    <property type="term" value="C:cytoplasm"/>
    <property type="evidence" value="ECO:0007669"/>
    <property type="project" value="UniProtKB-SubCell"/>
</dbReference>
<dbReference type="Gene3D" id="1.10.10.60">
    <property type="entry name" value="Homeodomain-like"/>
    <property type="match status" value="1"/>
</dbReference>
<dbReference type="Pfam" id="PF02311">
    <property type="entry name" value="AraC_binding"/>
    <property type="match status" value="1"/>
</dbReference>
<accession>A0A0J8FW02</accession>
<organism evidence="9 10">
    <name type="scientific">Pseudomonas fildesensis</name>
    <dbReference type="NCBI Taxonomy" id="1674920"/>
    <lineage>
        <taxon>Bacteria</taxon>
        <taxon>Pseudomonadati</taxon>
        <taxon>Pseudomonadota</taxon>
        <taxon>Gammaproteobacteria</taxon>
        <taxon>Pseudomonadales</taxon>
        <taxon>Pseudomonadaceae</taxon>
        <taxon>Pseudomonas</taxon>
    </lineage>
</organism>
<evidence type="ECO:0000256" key="3">
    <source>
        <dbReference type="ARBA" id="ARBA00023125"/>
    </source>
</evidence>
<comment type="caution">
    <text evidence="9">The sequence shown here is derived from an EMBL/GenBank/DDBJ whole genome shotgun (WGS) entry which is preliminary data.</text>
</comment>
<dbReference type="PATRIC" id="fig|1674920.3.peg.4012"/>
<dbReference type="EMBL" id="LFMW01000026">
    <property type="protein sequence ID" value="KMT52478.1"/>
    <property type="molecule type" value="Genomic_DNA"/>
</dbReference>
<gene>
    <name evidence="9" type="ORF">ACR52_26885</name>
</gene>
<evidence type="ECO:0000313" key="10">
    <source>
        <dbReference type="Proteomes" id="UP000037551"/>
    </source>
</evidence>
<dbReference type="Gene3D" id="2.60.120.10">
    <property type="entry name" value="Jelly Rolls"/>
    <property type="match status" value="1"/>
</dbReference>
<dbReference type="InterPro" id="IPR018062">
    <property type="entry name" value="HTH_AraC-typ_CS"/>
</dbReference>
<comment type="function">
    <text evidence="6">Regulatory protein of the TOL plasmid xyl operons. XylS activates the xylXYZLTEGFJQKIH operon required for the degradation of toluene, m-xylene and p-xylene.</text>
</comment>
<reference evidence="9 10" key="1">
    <citation type="submission" date="2015-06" db="EMBL/GenBank/DDBJ databases">
        <title>Draft genome sequence of an Antarctic Pseudomonas sp. strain KG01 with full potential for biotechnological applications.</title>
        <authorList>
            <person name="Pavlov M.S."/>
            <person name="Lira F."/>
            <person name="Martinez J.L."/>
            <person name="Marshall S.H."/>
        </authorList>
    </citation>
    <scope>NUCLEOTIDE SEQUENCE [LARGE SCALE GENOMIC DNA]</scope>
    <source>
        <strain evidence="9 10">KG01</strain>
    </source>
</reference>
<dbReference type="PROSITE" id="PS01124">
    <property type="entry name" value="HTH_ARAC_FAMILY_2"/>
    <property type="match status" value="1"/>
</dbReference>
<evidence type="ECO:0000256" key="5">
    <source>
        <dbReference type="ARBA" id="ARBA00023163"/>
    </source>
</evidence>
<dbReference type="InterPro" id="IPR020449">
    <property type="entry name" value="Tscrpt_reg_AraC-type_HTH"/>
</dbReference>
<dbReference type="AlphaFoldDB" id="A0A0J8FW02"/>
<name>A0A0J8FW02_9PSED</name>
<dbReference type="GO" id="GO:0003700">
    <property type="term" value="F:DNA-binding transcription factor activity"/>
    <property type="evidence" value="ECO:0007669"/>
    <property type="project" value="InterPro"/>
</dbReference>
<keyword evidence="5" id="KW-0804">Transcription</keyword>
<dbReference type="SMART" id="SM00342">
    <property type="entry name" value="HTH_ARAC"/>
    <property type="match status" value="1"/>
</dbReference>
<dbReference type="OrthoDB" id="9809338at2"/>
<dbReference type="SUPFAM" id="SSF46689">
    <property type="entry name" value="Homeodomain-like"/>
    <property type="match status" value="2"/>
</dbReference>
<keyword evidence="3" id="KW-0238">DNA-binding</keyword>
<dbReference type="GO" id="GO:0043565">
    <property type="term" value="F:sequence-specific DNA binding"/>
    <property type="evidence" value="ECO:0007669"/>
    <property type="project" value="InterPro"/>
</dbReference>
<evidence type="ECO:0000256" key="4">
    <source>
        <dbReference type="ARBA" id="ARBA00023159"/>
    </source>
</evidence>
<dbReference type="PRINTS" id="PR00032">
    <property type="entry name" value="HTHARAC"/>
</dbReference>
<comment type="subcellular location">
    <subcellularLocation>
        <location evidence="1">Cytoplasm</location>
    </subcellularLocation>
</comment>
<evidence type="ECO:0000256" key="2">
    <source>
        <dbReference type="ARBA" id="ARBA00023015"/>
    </source>
</evidence>
<evidence type="ECO:0000313" key="9">
    <source>
        <dbReference type="EMBL" id="KMT52478.1"/>
    </source>
</evidence>
<dbReference type="InterPro" id="IPR018060">
    <property type="entry name" value="HTH_AraC"/>
</dbReference>
<feature type="domain" description="HTH araC/xylS-type" evidence="8">
    <location>
        <begin position="181"/>
        <end position="278"/>
    </location>
</feature>
<dbReference type="GO" id="GO:0009893">
    <property type="term" value="P:positive regulation of metabolic process"/>
    <property type="evidence" value="ECO:0007669"/>
    <property type="project" value="UniProtKB-ARBA"/>
</dbReference>
<evidence type="ECO:0000256" key="7">
    <source>
        <dbReference type="SAM" id="MobiDB-lite"/>
    </source>
</evidence>
<feature type="compositionally biased region" description="Pro residues" evidence="7">
    <location>
        <begin position="287"/>
        <end position="297"/>
    </location>
</feature>
<dbReference type="Proteomes" id="UP000037551">
    <property type="component" value="Unassembled WGS sequence"/>
</dbReference>
<dbReference type="InterPro" id="IPR037923">
    <property type="entry name" value="HTH-like"/>
</dbReference>
<dbReference type="InterPro" id="IPR009057">
    <property type="entry name" value="Homeodomain-like_sf"/>
</dbReference>
<dbReference type="PANTHER" id="PTHR46796:SF2">
    <property type="entry name" value="TRANSCRIPTIONAL REGULATORY PROTEIN"/>
    <property type="match status" value="1"/>
</dbReference>
<dbReference type="PANTHER" id="PTHR46796">
    <property type="entry name" value="HTH-TYPE TRANSCRIPTIONAL ACTIVATOR RHAS-RELATED"/>
    <property type="match status" value="1"/>
</dbReference>
<dbReference type="InterPro" id="IPR003313">
    <property type="entry name" value="AraC-bd"/>
</dbReference>
<dbReference type="InterPro" id="IPR050204">
    <property type="entry name" value="AraC_XylS_family_regulators"/>
</dbReference>
<dbReference type="SUPFAM" id="SSF51215">
    <property type="entry name" value="Regulatory protein AraC"/>
    <property type="match status" value="1"/>
</dbReference>
<feature type="region of interest" description="Disordered" evidence="7">
    <location>
        <begin position="276"/>
        <end position="297"/>
    </location>
</feature>
<dbReference type="RefSeq" id="WP_048731142.1">
    <property type="nucleotide sequence ID" value="NZ_LFMW01000026.1"/>
</dbReference>
<sequence length="297" mass="33972">MSLNTTAHPAHAPRFWRDERLPFIEARTIADGRKVTYTRHAHEHFSIGAITTGCSYYHYGAQTFEISAGTVVLMNPGDVHACNPIHDQPWSYHMLYLDTPWLTDLQYQLGFSTDQGYRPFNTPHTQDAVLYNGLIELYRTLLDEHAELLQKQSALVSYFTEVQQRLNPSQTPVREVNHKLEHAAEYIREHCTQALKLEDICVAAELSPSYLIRAFKQYYGLTPHAFLVNQRIQFARTQLRNGELIADVALASGFADQAHFQRAFKQHFAATPGQYRDRLKPSVNNPHWPPATRPLSG</sequence>
<proteinExistence type="predicted"/>